<comment type="pathway">
    <text evidence="1">Cofactor biosynthesis; riboflavin biosynthesis.</text>
</comment>
<dbReference type="AlphaFoldDB" id="A0A1J4JLP4"/>
<dbReference type="InterPro" id="IPR002734">
    <property type="entry name" value="RibDG_C"/>
</dbReference>
<keyword evidence="2" id="KW-0521">NADP</keyword>
<dbReference type="EMBL" id="MLAK01001010">
    <property type="protein sequence ID" value="OHS99327.1"/>
    <property type="molecule type" value="Genomic_DNA"/>
</dbReference>
<evidence type="ECO:0000313" key="6">
    <source>
        <dbReference type="Proteomes" id="UP000179807"/>
    </source>
</evidence>
<evidence type="ECO:0000256" key="2">
    <source>
        <dbReference type="ARBA" id="ARBA00022857"/>
    </source>
</evidence>
<comment type="caution">
    <text evidence="5">The sequence shown here is derived from an EMBL/GenBank/DDBJ whole genome shotgun (WGS) entry which is preliminary data.</text>
</comment>
<dbReference type="RefSeq" id="XP_068352464.1">
    <property type="nucleotide sequence ID" value="XM_068509550.1"/>
</dbReference>
<sequence length="241" mass="26668">MSGSRPIVIVHMLSSVDGRLDVSRYSKPYNDVDNKNGSSYFTIAEEYHPDGILLGSNSFLESIPSPSFDHSKFSPPATFDDYVGKMESKHLTAIFDSKGRIEYQSNDAFGDNIIAVLGESVSSEYLSHLRAKGISYIFAGKDGRNYQLALEKLYSLFGMKKVLLEGGGVLNGAFLKQRMIDELSIIIASSIDGLSGISSIFEYKGEKGEKPSEGQFLELIETKVIPEEKSSVLLRYKVHKE</sequence>
<dbReference type="GeneID" id="94844254"/>
<dbReference type="VEuPathDB" id="TrichDB:TRFO_34225"/>
<reference evidence="5" key="1">
    <citation type="submission" date="2016-10" db="EMBL/GenBank/DDBJ databases">
        <authorList>
            <person name="Benchimol M."/>
            <person name="Almeida L.G."/>
            <person name="Vasconcelos A.T."/>
            <person name="Perreira-Neves A."/>
            <person name="Rosa I.A."/>
            <person name="Tasca T."/>
            <person name="Bogo M.R."/>
            <person name="de Souza W."/>
        </authorList>
    </citation>
    <scope>NUCLEOTIDE SEQUENCE [LARGE SCALE GENOMIC DNA]</scope>
    <source>
        <strain evidence="5">K</strain>
    </source>
</reference>
<keyword evidence="6" id="KW-1185">Reference proteome</keyword>
<feature type="domain" description="Bacterial bifunctional deaminase-reductase C-terminal" evidence="4">
    <location>
        <begin position="6"/>
        <end position="194"/>
    </location>
</feature>
<dbReference type="InterPro" id="IPR050765">
    <property type="entry name" value="Riboflavin_Biosynth_HTPR"/>
</dbReference>
<proteinExistence type="predicted"/>
<dbReference type="GO" id="GO:0009231">
    <property type="term" value="P:riboflavin biosynthetic process"/>
    <property type="evidence" value="ECO:0007669"/>
    <property type="project" value="InterPro"/>
</dbReference>
<dbReference type="PANTHER" id="PTHR38011:SF7">
    <property type="entry name" value="2,5-DIAMINO-6-RIBOSYLAMINO-4(3H)-PYRIMIDINONE 5'-PHOSPHATE REDUCTASE"/>
    <property type="match status" value="1"/>
</dbReference>
<protein>
    <submittedName>
        <fullName evidence="5">5-amino-6-(5-phosphoribosylamino)uracil reductase</fullName>
    </submittedName>
</protein>
<keyword evidence="3" id="KW-0560">Oxidoreductase</keyword>
<dbReference type="InterPro" id="IPR024072">
    <property type="entry name" value="DHFR-like_dom_sf"/>
</dbReference>
<evidence type="ECO:0000256" key="1">
    <source>
        <dbReference type="ARBA" id="ARBA00005104"/>
    </source>
</evidence>
<evidence type="ECO:0000259" key="4">
    <source>
        <dbReference type="Pfam" id="PF01872"/>
    </source>
</evidence>
<gene>
    <name evidence="5" type="ORF">TRFO_34225</name>
</gene>
<dbReference type="Proteomes" id="UP000179807">
    <property type="component" value="Unassembled WGS sequence"/>
</dbReference>
<dbReference type="SUPFAM" id="SSF53597">
    <property type="entry name" value="Dihydrofolate reductase-like"/>
    <property type="match status" value="1"/>
</dbReference>
<dbReference type="PANTHER" id="PTHR38011">
    <property type="entry name" value="DIHYDROFOLATE REDUCTASE FAMILY PROTEIN (AFU_ORTHOLOGUE AFUA_8G06820)"/>
    <property type="match status" value="1"/>
</dbReference>
<evidence type="ECO:0000256" key="3">
    <source>
        <dbReference type="ARBA" id="ARBA00023002"/>
    </source>
</evidence>
<dbReference type="GO" id="GO:0008703">
    <property type="term" value="F:5-amino-6-(5-phosphoribosylamino)uracil reductase activity"/>
    <property type="evidence" value="ECO:0007669"/>
    <property type="project" value="InterPro"/>
</dbReference>
<organism evidence="5 6">
    <name type="scientific">Tritrichomonas foetus</name>
    <dbReference type="NCBI Taxonomy" id="1144522"/>
    <lineage>
        <taxon>Eukaryota</taxon>
        <taxon>Metamonada</taxon>
        <taxon>Parabasalia</taxon>
        <taxon>Tritrichomonadida</taxon>
        <taxon>Tritrichomonadidae</taxon>
        <taxon>Tritrichomonas</taxon>
    </lineage>
</organism>
<evidence type="ECO:0000313" key="5">
    <source>
        <dbReference type="EMBL" id="OHS99327.1"/>
    </source>
</evidence>
<dbReference type="OrthoDB" id="5432at2759"/>
<dbReference type="Gene3D" id="3.40.430.10">
    <property type="entry name" value="Dihydrofolate Reductase, subunit A"/>
    <property type="match status" value="1"/>
</dbReference>
<dbReference type="Pfam" id="PF01872">
    <property type="entry name" value="RibD_C"/>
    <property type="match status" value="1"/>
</dbReference>
<name>A0A1J4JLP4_9EUKA</name>
<accession>A0A1J4JLP4</accession>